<keyword evidence="3" id="KW-1185">Reference proteome</keyword>
<accession>A0A1Q3CU50</accession>
<keyword evidence="1" id="KW-1133">Transmembrane helix</keyword>
<evidence type="ECO:0000313" key="3">
    <source>
        <dbReference type="Proteomes" id="UP000187406"/>
    </source>
</evidence>
<reference evidence="3" key="1">
    <citation type="submission" date="2016-04" db="EMBL/GenBank/DDBJ databases">
        <title>Cephalotus genome sequencing.</title>
        <authorList>
            <person name="Fukushima K."/>
            <person name="Hasebe M."/>
            <person name="Fang X."/>
        </authorList>
    </citation>
    <scope>NUCLEOTIDE SEQUENCE [LARGE SCALE GENOMIC DNA]</scope>
    <source>
        <strain evidence="3">cv. St1</strain>
    </source>
</reference>
<keyword evidence="1" id="KW-0472">Membrane</keyword>
<proteinExistence type="predicted"/>
<feature type="transmembrane region" description="Helical" evidence="1">
    <location>
        <begin position="63"/>
        <end position="86"/>
    </location>
</feature>
<name>A0A1Q3CU50_CEPFO</name>
<protein>
    <submittedName>
        <fullName evidence="2">Uncharacterized protein</fullName>
    </submittedName>
</protein>
<sequence length="103" mass="11686">MDSKLQENQNGFTNCVALCKGRNICEYGCHDLKIGGTHKFGKWVFCTLTDILQHDYCKLPESFWRAFLCSFCAFFIQLLAGILYGLDMYVPGCSNIDSIHLCT</sequence>
<evidence type="ECO:0000256" key="1">
    <source>
        <dbReference type="SAM" id="Phobius"/>
    </source>
</evidence>
<dbReference type="EMBL" id="BDDD01003009">
    <property type="protein sequence ID" value="GAV83786.1"/>
    <property type="molecule type" value="Genomic_DNA"/>
</dbReference>
<keyword evidence="1" id="KW-0812">Transmembrane</keyword>
<evidence type="ECO:0000313" key="2">
    <source>
        <dbReference type="EMBL" id="GAV83786.1"/>
    </source>
</evidence>
<dbReference type="AlphaFoldDB" id="A0A1Q3CU50"/>
<dbReference type="InParanoid" id="A0A1Q3CU50"/>
<dbReference type="Proteomes" id="UP000187406">
    <property type="component" value="Unassembled WGS sequence"/>
</dbReference>
<gene>
    <name evidence="2" type="ORF">CFOL_v3_27231</name>
</gene>
<comment type="caution">
    <text evidence="2">The sequence shown here is derived from an EMBL/GenBank/DDBJ whole genome shotgun (WGS) entry which is preliminary data.</text>
</comment>
<organism evidence="2 3">
    <name type="scientific">Cephalotus follicularis</name>
    <name type="common">Albany pitcher plant</name>
    <dbReference type="NCBI Taxonomy" id="3775"/>
    <lineage>
        <taxon>Eukaryota</taxon>
        <taxon>Viridiplantae</taxon>
        <taxon>Streptophyta</taxon>
        <taxon>Embryophyta</taxon>
        <taxon>Tracheophyta</taxon>
        <taxon>Spermatophyta</taxon>
        <taxon>Magnoliopsida</taxon>
        <taxon>eudicotyledons</taxon>
        <taxon>Gunneridae</taxon>
        <taxon>Pentapetalae</taxon>
        <taxon>rosids</taxon>
        <taxon>fabids</taxon>
        <taxon>Oxalidales</taxon>
        <taxon>Cephalotaceae</taxon>
        <taxon>Cephalotus</taxon>
    </lineage>
</organism>